<evidence type="ECO:0000256" key="4">
    <source>
        <dbReference type="ARBA" id="ARBA00004328"/>
    </source>
</evidence>
<dbReference type="InterPro" id="IPR009003">
    <property type="entry name" value="Peptidase_S1_PA"/>
</dbReference>
<dbReference type="InterPro" id="IPR043128">
    <property type="entry name" value="Rev_trsase/Diguanyl_cyclase"/>
</dbReference>
<sequence length="3206" mass="363920">MSTLVCQAVAAPVWSNGARTRRIRDADGEYRCTQCDMGFDSMTMARPVNHCCDGIMIDDYNLYDDDPIMHLVDSKTPIKRGSQETEGDGMAAKAIKATGAEPVNCFMVGTIECKINESSIVAKGIMAAIPGRLTQDEVFMRKARLQAAVAKSTIAREEKERQLAFSKLGEKLRARREKLEDGIVIKTRKGMEWREATPKQQRGKLQSAPFEASGGKTLTPHTIYCKTKSSKFSNGGVKCATSKRMRTVRKPQSLKMKTESIDALIEQVMTIAGKHAKQVTLIDKQKANKVWIRRVNGVRLLQIETKHHKGIISQKDASLNNLTKRVARHFAKKTAYVHPSDSITHGHSGVVFLRANISGSKSYSIDDLFVVRGKRNGKLMESRNKVAWRKMFQIDHYSIVGIKIWNAFDAEYVKLRDESVSDHDCVGGITPEECGILAAQILRVFYPCWRITCTKCISNWLSKPTSEQIEHIYERGNLAIQDLNKRIPSAHHVTQMVELLRQRIKNTTFDMGNNTKVHELIGHRQDGVFRHLNRLNNSILAANGSSTIEWESMNESLLELARWHNKRTESIAGGGISSFRNKISAKAQINFALMCDNQLDTNGNFVWGERGYHAKRFFSEFFTKIDPKDGYSHHTVRSTPTGVRHLAIGNLIIPGDLQKLREKLEGVSITTVGISEKCISRRNGDFVYPCSCVTSENGKPVLSDVILPTRNHLVIGNTGDPKLVDLPKTETGGMWIAKEGYCYINIFFAMLVNVSEKDAKDFTKFVRDEIMPQLGKWPTMMDVATACYKLAIIYPDVRDAQLPRILVDHSEQIFHVIDSYGSMTTGYHILKAGTVSQLISFAHGALLGEMKMYRVGGTQRMEINMCCCQRRNILIKQLIRAIYRPKLLMEIIETEPFVLMLAIVSPSILKAMFRSGTFNQAIKFYMHRSKPTAQTLAFLEALSERVSRSRVLSEQFNIIDGALKELKSLANMSMRTQHTYPIVQNQLDIMIERVSADAELLRDGFVVSKGRVQAMIEKNYQDDLRNSFTDLPYAQQLQQTISLSRVKHGFGELCESKDLSFSKEAWMEHLSSFSAGGKQIIHLARTKSQQMLASGGRRVTLAARNITMRMVTATFSEIMKFVNMLLVLSMIFKLWKQANTLLEEREKDKWEKFDRSQNELRRQLRYALWRFEAQEGRQVTREEFLNYLKYNEGIENRHELINELIANQPLFSIQAKKHGEIRFEQTVALMALLAMMFGSDRSDAVFSTLSKVRTIFTTMGQEVRCQSIDDIHDVFDEKKATIDFELATDQPAQVQMDKTFCEWWQNQMEQNRTVPHYRTGGKFVEFTRSNAASVANEIAHTPDFSEYLIRGAVGSGKSTGLPCYLSAKGKVLLLEPTRPLTENVCAQLRGSPFHKSPSMSMRNGHTFGSTPIHVMTTGYALHFFCNNVERIREYDFVIFDECHVIDSSAMSFYCALKEYSYQGKILKVSATPPGREVEFKTQFPVTIATEDSLSFDQFVQAQGSGANCDVLKKGHNILVYVSSYNEVDRLSKLLVDRGFKVTKVDGRTMKLGGVEISTSGTAEKPHFIVATNIIENGVTLDIDVVVDFGVKVVAELDADARTMRYNKQAISYGERIQRLGRVGRLKDGHALRIGHTEKGITEIPVAIAVESAFQCFAYGLPVMTSNVSTSIIGNCTVKQARTMMNFELSPFFTVELVKYNGTMHPEIHKILVPYKLRDSSMQLCKEAIPNSGVSRWHTAHEYISHGIILETLKSDVRIPFYLKGVPEKVYEKIWNAVCVFKSDSGFGRMSTASACNVAYTLKTDPLSITRTIAHIDALLIEEQEKKSQFDLMSSHVTNSSSISLAGLVNRLRSKWMVDHSSENIIKLQNARSQLLEFRGMDINLDDVESFRKFGCAETVRCQSKSEVSKTLQLKGKWNKPLITSDFFVVCMVSIGCIVLMYQIFMAKWNEPVKLEGKSKAKTLRFRQARDNNAKYEVFADEDSKRHYFGEAYTKKGKKSGKARGMGVKTKKFVNVYGFDPCEYSLVRFVDPLTGLTYDRHPMEHMMDVQETIGDDRREAMWNDELDKQLFVTRPTIEAYYIKDKTTPALKIDLNPHNPMRVCDKVETIAGFPEREFELRQSGSATLVPYSEVPVQNEKQEFDEEHVRTEAASLHFGLRDYNPIAQAVCRITNTGVDYDRSIFGIGFGQFLITNAHCFKLNEGETRIVSRHGQFTIEKTHSLPIHQVKDKDMVIVRLPKDFPPFPQRLQFRAPQEREKICLVGSNFQEKSIQSVITESCMTFKHNGGKYWKHWITTKEGHCGLPVVALKDGHIVGIHNLGGENTNINYFTPFDADILDKYLLNAEALQWTKGWKYNKNKVCWGGLELLDDNEPEESGLFRMVKLLKSLEEDSVRTQSRDDAWLEKEIKGSLKVVARCPGQLVTKHVVKGPCAMFQLYLELHEDAKSFFTPRMGSYGKSRLSKGAFIKDIMKYSSNTVVGNVDCDVFENAIDNVEKILWKAGMMQCEYVTDAEAIFQSLNMNAAVGAMYQGKKKDYFEDFTAADRELIVKQSCERLFLGKKGVWNGSLKAELRPIEKVHENKTRTFTAAPLDTLLGGKVCVDDFNNFFYSCHLRGPWTVGITKFYAGWNEFLSKLPDGWLYCDADGSRFDSSLTPYLINAVLELRLRFMEEWDAGEQMLKNLYTEIIYTPIATPDGSVIKKTKGNNSGQPSTVVDNTLMVILAMQYSLQLLGVDFETQDEVVRYFANGDDLLIAVRPDCEFVLKGLETHFSNLGLNYDFSARHHDKKDVWFMSTRGILRDGILIPKLEEERIVAILEWDRSREFSHRLDAICAAMIEAWGYDELLQHIRKFYYWLLEQEPYRSIAQEGKAPYIAETALRHLYTNAMATQSELEKYTEAINQHYNDEGGDGSIKVRLQAGDETKDDERRRKEEEDRKKREESIDASQFGSNRDNKKNKNKESDAPNRSIVKSDRDVDAGTSGTIIVPRLEKISAKIRMPKHKGGVAISLQHLVDYNPAQVDISNTRATQSQFDNWWRAVSQEYGVGDNEMQVLASGLMVWCIENGTSPNINGMWTMMDGEEQVEYPLKPVMDNARPTFRQIMAHFSDVAEAYIEKRNSTEVYIPRYALQRNLRDPSLARYGFDFYEITAKTPVRAREAHFQMKAAAIRGKSNSLFGLDGNVGTQEENTERHTAEDVNQNMHNLLGMRAM</sequence>
<dbReference type="PANTHER" id="PTHR43519:SF1">
    <property type="entry name" value="ATP-DEPENDENT RNA HELICASE HRPB"/>
    <property type="match status" value="1"/>
</dbReference>
<feature type="domain" description="RdRp catalytic" evidence="35">
    <location>
        <begin position="2637"/>
        <end position="2761"/>
    </location>
</feature>
<keyword evidence="13" id="KW-0167">Capsid protein</keyword>
<dbReference type="PROSITE" id="PS51436">
    <property type="entry name" value="POTYVIRUS_NIA_PRO"/>
    <property type="match status" value="1"/>
</dbReference>
<keyword evidence="7" id="KW-0941">Suppressor of RNA silencing</keyword>
<dbReference type="InterPro" id="IPR001592">
    <property type="entry name" value="Poty_coat"/>
</dbReference>
<keyword evidence="15" id="KW-0945">Host-virus interaction</keyword>
<keyword evidence="12" id="KW-0597">Phosphoprotein</keyword>
<dbReference type="GO" id="GO:0003723">
    <property type="term" value="F:RNA binding"/>
    <property type="evidence" value="ECO:0007669"/>
    <property type="project" value="InterPro"/>
</dbReference>
<keyword evidence="18" id="KW-0808">Transferase</keyword>
<evidence type="ECO:0000256" key="21">
    <source>
        <dbReference type="ARBA" id="ARBA00022801"/>
    </source>
</evidence>
<evidence type="ECO:0000256" key="31">
    <source>
        <dbReference type="ARBA" id="ARBA00045403"/>
    </source>
</evidence>
<evidence type="ECO:0000256" key="5">
    <source>
        <dbReference type="ARBA" id="ARBA00006064"/>
    </source>
</evidence>
<keyword evidence="22" id="KW-0347">Helicase</keyword>
<dbReference type="Pfam" id="PF00851">
    <property type="entry name" value="Peptidase_C6"/>
    <property type="match status" value="1"/>
</dbReference>
<evidence type="ECO:0000256" key="1">
    <source>
        <dbReference type="ARBA" id="ARBA00000785"/>
    </source>
</evidence>
<dbReference type="SUPFAM" id="SSF56672">
    <property type="entry name" value="DNA/RNA polymerases"/>
    <property type="match status" value="1"/>
</dbReference>
<dbReference type="InterPro" id="IPR002540">
    <property type="entry name" value="Pept_S30_P1_potyvir"/>
</dbReference>
<dbReference type="Pfam" id="PF00680">
    <property type="entry name" value="RdRP_1"/>
    <property type="match status" value="1"/>
</dbReference>
<dbReference type="Pfam" id="PF13608">
    <property type="entry name" value="Potyvirid-P3"/>
    <property type="match status" value="1"/>
</dbReference>
<dbReference type="Pfam" id="PF00863">
    <property type="entry name" value="Peptidase_C4"/>
    <property type="match status" value="1"/>
</dbReference>
<evidence type="ECO:0000313" key="42">
    <source>
        <dbReference type="EMBL" id="QJX15732.1"/>
    </source>
</evidence>
<dbReference type="InterPro" id="IPR027417">
    <property type="entry name" value="P-loop_NTPase"/>
</dbReference>
<feature type="domain" description="Helicase C-terminal" evidence="37">
    <location>
        <begin position="1494"/>
        <end position="1668"/>
    </location>
</feature>
<dbReference type="InterPro" id="IPR011545">
    <property type="entry name" value="DEAD/DEAH_box_helicase_dom"/>
</dbReference>
<dbReference type="Gene3D" id="3.40.50.300">
    <property type="entry name" value="P-loop containing nucleotide triphosphate hydrolases"/>
    <property type="match status" value="2"/>
</dbReference>
<keyword evidence="19" id="KW-0548">Nucleotidyltransferase</keyword>
<dbReference type="InterPro" id="IPR001205">
    <property type="entry name" value="RNA-dir_pol_C"/>
</dbReference>
<dbReference type="SMART" id="SM00487">
    <property type="entry name" value="DEXDc"/>
    <property type="match status" value="1"/>
</dbReference>
<evidence type="ECO:0000256" key="33">
    <source>
        <dbReference type="RuleBase" id="RU003351"/>
    </source>
</evidence>
<keyword evidence="20" id="KW-0547">Nucleotide-binding</keyword>
<dbReference type="InterPro" id="IPR001730">
    <property type="entry name" value="Potyv_NIa-pro_dom"/>
</dbReference>
<dbReference type="GO" id="GO:0006351">
    <property type="term" value="P:DNA-templated transcription"/>
    <property type="evidence" value="ECO:0007669"/>
    <property type="project" value="InterPro"/>
</dbReference>
<evidence type="ECO:0000256" key="11">
    <source>
        <dbReference type="ARBA" id="ARBA00022520"/>
    </source>
</evidence>
<dbReference type="GO" id="GO:0005198">
    <property type="term" value="F:structural molecule activity"/>
    <property type="evidence" value="ECO:0007669"/>
    <property type="project" value="InterPro"/>
</dbReference>
<dbReference type="InterPro" id="IPR014001">
    <property type="entry name" value="Helicase_ATP-bd"/>
</dbReference>
<dbReference type="InterPro" id="IPR013648">
    <property type="entry name" value="PP_Potyviridae"/>
</dbReference>
<dbReference type="EMBL" id="MN399735">
    <property type="protein sequence ID" value="QJX15730.1"/>
    <property type="molecule type" value="Genomic_RNA"/>
</dbReference>
<dbReference type="PROSITE" id="PS51871">
    <property type="entry name" value="PV_P1_PRO"/>
    <property type="match status" value="1"/>
</dbReference>
<feature type="domain" description="Peptidase C4" evidence="38">
    <location>
        <begin position="2150"/>
        <end position="2368"/>
    </location>
</feature>
<dbReference type="GO" id="GO:0042025">
    <property type="term" value="C:host cell nucleus"/>
    <property type="evidence" value="ECO:0007669"/>
    <property type="project" value="UniProtKB-SubCell"/>
</dbReference>
<keyword evidence="24" id="KW-0067">ATP-binding</keyword>
<dbReference type="Pfam" id="PF08440">
    <property type="entry name" value="Poty_PP"/>
    <property type="match status" value="1"/>
</dbReference>
<evidence type="ECO:0000256" key="26">
    <source>
        <dbReference type="ARBA" id="ARBA00022953"/>
    </source>
</evidence>
<dbReference type="GO" id="GO:0019029">
    <property type="term" value="C:helical viral capsid"/>
    <property type="evidence" value="ECO:0007669"/>
    <property type="project" value="UniProtKB-KW"/>
</dbReference>
<dbReference type="PROSITE" id="PS50507">
    <property type="entry name" value="RDRP_SSRNA_POS"/>
    <property type="match status" value="1"/>
</dbReference>
<comment type="function">
    <text evidence="29">Has helicase activity. It may be involved in replication.</text>
</comment>
<name>A0A6M6A925_9POTV</name>
<evidence type="ECO:0000256" key="32">
    <source>
        <dbReference type="PROSITE-ProRule" id="PRU01080"/>
    </source>
</evidence>
<comment type="catalytic activity">
    <reaction evidence="1">
        <text>Hydrolyzes glutaminyl bonds, and activity is further restricted by preferences for the amino acids in P6 - P1' that vary with the species of potyvirus, e.g. Glu-Xaa-Xaa-Tyr-Xaa-Gln-|-(Ser or Gly) for the enzyme from tobacco etch virus. The natural substrate is the viral polyprotein, but other proteins and oligopeptides containing the appropriate consensus sequence are also cleaved.</text>
        <dbReference type="EC" id="3.4.22.44"/>
    </reaction>
</comment>
<dbReference type="Gene3D" id="3.30.70.270">
    <property type="match status" value="1"/>
</dbReference>
<evidence type="ECO:0000256" key="13">
    <source>
        <dbReference type="ARBA" id="ARBA00022561"/>
    </source>
</evidence>
<dbReference type="PROSITE" id="PS51192">
    <property type="entry name" value="HELICASE_ATP_BIND_1"/>
    <property type="match status" value="1"/>
</dbReference>
<keyword evidence="10" id="KW-1139">Helical capsid protein</keyword>
<dbReference type="SMART" id="SM00490">
    <property type="entry name" value="HELICc"/>
    <property type="match status" value="1"/>
</dbReference>
<evidence type="ECO:0000259" key="40">
    <source>
        <dbReference type="PROSITE" id="PS51871"/>
    </source>
</evidence>
<feature type="active site" description="For helper component proteinase activity" evidence="32">
    <location>
        <position position="742"/>
    </location>
</feature>
<evidence type="ECO:0000256" key="25">
    <source>
        <dbReference type="ARBA" id="ARBA00022844"/>
    </source>
</evidence>
<evidence type="ECO:0000256" key="2">
    <source>
        <dbReference type="ARBA" id="ARBA00001848"/>
    </source>
</evidence>
<dbReference type="InterPro" id="IPR001456">
    <property type="entry name" value="HC-pro"/>
</dbReference>
<dbReference type="PROSITE" id="PS51194">
    <property type="entry name" value="HELICASE_CTER"/>
    <property type="match status" value="1"/>
</dbReference>
<dbReference type="InterPro" id="IPR039560">
    <property type="entry name" value="Potyvirid-P3"/>
</dbReference>
<dbReference type="InterPro" id="IPR001650">
    <property type="entry name" value="Helicase_C-like"/>
</dbReference>
<feature type="domain" description="Peptidase S30" evidence="40">
    <location>
        <begin position="255"/>
        <end position="397"/>
    </location>
</feature>
<evidence type="ECO:0000313" key="41">
    <source>
        <dbReference type="EMBL" id="QJX15730.1"/>
    </source>
</evidence>
<dbReference type="GO" id="GO:0044161">
    <property type="term" value="C:host cell cytoplasmic vesicle"/>
    <property type="evidence" value="ECO:0007669"/>
    <property type="project" value="UniProtKB-SubCell"/>
</dbReference>
<evidence type="ECO:0000256" key="29">
    <source>
        <dbReference type="ARBA" id="ARBA00029422"/>
    </source>
</evidence>
<dbReference type="Pfam" id="PF01577">
    <property type="entry name" value="Peptidase_S30"/>
    <property type="match status" value="1"/>
</dbReference>
<proteinExistence type="inferred from homology"/>
<evidence type="ECO:0000256" key="24">
    <source>
        <dbReference type="ARBA" id="ARBA00022840"/>
    </source>
</evidence>
<keyword evidence="14" id="KW-1048">Host nucleus</keyword>
<comment type="similarity">
    <text evidence="5 33">Belongs to the potyviridae genome polyprotein family.</text>
</comment>
<dbReference type="Pfam" id="PF00767">
    <property type="entry name" value="Poty_coat"/>
    <property type="match status" value="1"/>
</dbReference>
<dbReference type="Gene3D" id="3.90.70.150">
    <property type="entry name" value="Helper component proteinase"/>
    <property type="match status" value="1"/>
</dbReference>
<dbReference type="GO" id="GO:0004197">
    <property type="term" value="F:cysteine-type endopeptidase activity"/>
    <property type="evidence" value="ECO:0007669"/>
    <property type="project" value="InterPro"/>
</dbReference>
<protein>
    <recommendedName>
        <fullName evidence="6">Genome polyprotein</fullName>
    </recommendedName>
</protein>
<evidence type="ECO:0000259" key="39">
    <source>
        <dbReference type="PROSITE" id="PS51744"/>
    </source>
</evidence>
<dbReference type="GO" id="GO:0003968">
    <property type="term" value="F:RNA-directed RNA polymerase activity"/>
    <property type="evidence" value="ECO:0007669"/>
    <property type="project" value="UniProtKB-KW"/>
</dbReference>
<reference evidence="42" key="1">
    <citation type="submission" date="2019-09" db="EMBL/GenBank/DDBJ databases">
        <title>Pea Virome.</title>
        <authorList>
            <person name="Gaafar Y.Z.A."/>
            <person name="Ziebell H."/>
        </authorList>
    </citation>
    <scope>NUCLEOTIDE SEQUENCE</scope>
    <source>
        <strain evidence="41">Kreis Stormarn_16</strain>
        <strain evidence="42">Kreis Stormarn_18</strain>
    </source>
</reference>
<dbReference type="PRINTS" id="PR00966">
    <property type="entry name" value="NIAPOTYPTASE"/>
</dbReference>
<evidence type="ECO:0000259" key="35">
    <source>
        <dbReference type="PROSITE" id="PS50507"/>
    </source>
</evidence>
<evidence type="ECO:0000256" key="23">
    <source>
        <dbReference type="ARBA" id="ARBA00022807"/>
    </source>
</evidence>
<dbReference type="InterPro" id="IPR031159">
    <property type="entry name" value="HC_PRO_CPD_dom"/>
</dbReference>
<dbReference type="GO" id="GO:0016818">
    <property type="term" value="F:hydrolase activity, acting on acid anhydrides, in phosphorus-containing anhydrides"/>
    <property type="evidence" value="ECO:0007669"/>
    <property type="project" value="InterPro"/>
</dbReference>
<dbReference type="GO" id="GO:0006508">
    <property type="term" value="P:proteolysis"/>
    <property type="evidence" value="ECO:0007669"/>
    <property type="project" value="UniProtKB-KW"/>
</dbReference>
<evidence type="ECO:0000256" key="7">
    <source>
        <dbReference type="ARBA" id="ARBA00022463"/>
    </source>
</evidence>
<dbReference type="InterPro" id="IPR043504">
    <property type="entry name" value="Peptidase_S1_PA_chymotrypsin"/>
</dbReference>
<keyword evidence="9" id="KW-1036">Host cytoplasmic vesicle</keyword>
<keyword evidence="11" id="KW-0191">Covalent protein-RNA linkage</keyword>
<evidence type="ECO:0000256" key="16">
    <source>
        <dbReference type="ARBA" id="ARBA00022632"/>
    </source>
</evidence>
<evidence type="ECO:0000256" key="30">
    <source>
        <dbReference type="ARBA" id="ARBA00034108"/>
    </source>
</evidence>
<dbReference type="EMBL" id="MN399737">
    <property type="protein sequence ID" value="QJX15732.1"/>
    <property type="molecule type" value="Genomic_RNA"/>
</dbReference>
<dbReference type="Pfam" id="PF00271">
    <property type="entry name" value="Helicase_C"/>
    <property type="match status" value="1"/>
</dbReference>
<keyword evidence="25" id="KW-0946">Virion</keyword>
<evidence type="ECO:0000259" key="38">
    <source>
        <dbReference type="PROSITE" id="PS51436"/>
    </source>
</evidence>
<feature type="domain" description="Peptidase C6" evidence="39">
    <location>
        <begin position="734"/>
        <end position="856"/>
    </location>
</feature>
<dbReference type="PROSITE" id="PS51744">
    <property type="entry name" value="HC_PRO_CPD"/>
    <property type="match status" value="1"/>
</dbReference>
<keyword evidence="21" id="KW-0378">Hydrolase</keyword>
<evidence type="ECO:0000259" key="37">
    <source>
        <dbReference type="PROSITE" id="PS51194"/>
    </source>
</evidence>
<accession>A0A6M6A925</accession>
<evidence type="ECO:0000256" key="6">
    <source>
        <dbReference type="ARBA" id="ARBA00020107"/>
    </source>
</evidence>
<dbReference type="InterPro" id="IPR007094">
    <property type="entry name" value="RNA-dir_pol_PSvirus"/>
</dbReference>
<dbReference type="InterPro" id="IPR042308">
    <property type="entry name" value="HC_PRO_CPD_sf"/>
</dbReference>
<dbReference type="PANTHER" id="PTHR43519">
    <property type="entry name" value="ATP-DEPENDENT RNA HELICASE HRPB"/>
    <property type="match status" value="1"/>
</dbReference>
<comment type="function">
    <text evidence="28">Involved in aphid transmission, cell-to-cell and systemis movement, encapsidation of the viral RNA and in the regulation of viral RNA amplification.</text>
</comment>
<evidence type="ECO:0000256" key="20">
    <source>
        <dbReference type="ARBA" id="ARBA00022741"/>
    </source>
</evidence>
<comment type="catalytic activity">
    <reaction evidence="2">
        <text>Hydrolyzes a Gly-|-Gly bond at its own C-terminus, commonly in the sequence -Tyr-Xaa-Val-Gly-|-Gly, in the processing of the potyviral polyprotein.</text>
        <dbReference type="EC" id="3.4.22.45"/>
    </reaction>
</comment>
<dbReference type="GO" id="GO:0004386">
    <property type="term" value="F:helicase activity"/>
    <property type="evidence" value="ECO:0007669"/>
    <property type="project" value="UniProtKB-KW"/>
</dbReference>
<dbReference type="GO" id="GO:0052170">
    <property type="term" value="P:symbiont-mediated suppression of host innate immune response"/>
    <property type="evidence" value="ECO:0007669"/>
    <property type="project" value="UniProtKB-KW"/>
</dbReference>
<evidence type="ECO:0000256" key="14">
    <source>
        <dbReference type="ARBA" id="ARBA00022562"/>
    </source>
</evidence>
<evidence type="ECO:0000256" key="10">
    <source>
        <dbReference type="ARBA" id="ARBA00022497"/>
    </source>
</evidence>
<evidence type="ECO:0000256" key="17">
    <source>
        <dbReference type="ARBA" id="ARBA00022670"/>
    </source>
</evidence>
<keyword evidence="23" id="KW-0788">Thiol protease</keyword>
<feature type="active site" description="For helper component proteinase activity" evidence="32">
    <location>
        <position position="815"/>
    </location>
</feature>
<dbReference type="Pfam" id="PF00270">
    <property type="entry name" value="DEAD"/>
    <property type="match status" value="1"/>
</dbReference>
<evidence type="ECO:0000256" key="18">
    <source>
        <dbReference type="ARBA" id="ARBA00022679"/>
    </source>
</evidence>
<evidence type="ECO:0000256" key="12">
    <source>
        <dbReference type="ARBA" id="ARBA00022553"/>
    </source>
</evidence>
<feature type="compositionally biased region" description="Basic and acidic residues" evidence="34">
    <location>
        <begin position="2949"/>
        <end position="2972"/>
    </location>
</feature>
<evidence type="ECO:0000256" key="15">
    <source>
        <dbReference type="ARBA" id="ARBA00022581"/>
    </source>
</evidence>
<keyword evidence="8" id="KW-0696">RNA-directed RNA polymerase</keyword>
<comment type="subcellular location">
    <subcellularLocation>
        <location evidence="30">Host cytoplasmic vesicle</location>
    </subcellularLocation>
    <subcellularLocation>
        <location evidence="3">Host nucleus</location>
    </subcellularLocation>
    <subcellularLocation>
        <location evidence="4">Virion</location>
    </subcellularLocation>
</comment>
<feature type="domain" description="Helicase ATP-binding" evidence="36">
    <location>
        <begin position="1338"/>
        <end position="1490"/>
    </location>
</feature>
<dbReference type="GO" id="GO:0039694">
    <property type="term" value="P:viral RNA genome replication"/>
    <property type="evidence" value="ECO:0007669"/>
    <property type="project" value="InterPro"/>
</dbReference>
<comment type="function">
    <text evidence="31">Mediates the cap-independent, EIF4E-dependent translation of viral genomic RNAs. Binds to the cap-binding site of host EIF4E and thus interferes with the host EIF4E-dependent mRNA export and translation. VPg-RNA directly binds EIF4E and is a template for transcription. Also forms trimeric complexes with EIF4E-EIF4G, which are templates for translation.</text>
</comment>
<dbReference type="SUPFAM" id="SSF50494">
    <property type="entry name" value="Trypsin-like serine proteases"/>
    <property type="match status" value="1"/>
</dbReference>
<keyword evidence="27" id="KW-0899">Viral immunoevasion</keyword>
<evidence type="ECO:0000256" key="19">
    <source>
        <dbReference type="ARBA" id="ARBA00022695"/>
    </source>
</evidence>
<evidence type="ECO:0000256" key="22">
    <source>
        <dbReference type="ARBA" id="ARBA00022806"/>
    </source>
</evidence>
<organism evidence="42">
    <name type="scientific">Pea seed-borne mosaic virus</name>
    <dbReference type="NCBI Taxonomy" id="12208"/>
    <lineage>
        <taxon>Viruses</taxon>
        <taxon>Riboviria</taxon>
        <taxon>Orthornavirae</taxon>
        <taxon>Pisuviricota</taxon>
        <taxon>Stelpaviricetes</taxon>
        <taxon>Patatavirales</taxon>
        <taxon>Potyviridae</taxon>
        <taxon>Potyvirus</taxon>
        <taxon>Potyvirus pisumsemenportati</taxon>
    </lineage>
</organism>
<evidence type="ECO:0000256" key="3">
    <source>
        <dbReference type="ARBA" id="ARBA00004147"/>
    </source>
</evidence>
<evidence type="ECO:0000256" key="9">
    <source>
        <dbReference type="ARBA" id="ARBA00022488"/>
    </source>
</evidence>
<keyword evidence="16" id="KW-1090">Inhibition of host innate immune response by virus</keyword>
<dbReference type="GO" id="GO:0005524">
    <property type="term" value="F:ATP binding"/>
    <property type="evidence" value="ECO:0007669"/>
    <property type="project" value="UniProtKB-KW"/>
</dbReference>
<evidence type="ECO:0000259" key="36">
    <source>
        <dbReference type="PROSITE" id="PS51192"/>
    </source>
</evidence>
<dbReference type="CDD" id="cd23175">
    <property type="entry name" value="ps-ssRNAv_Potyviridae_RdRp"/>
    <property type="match status" value="1"/>
</dbReference>
<dbReference type="SUPFAM" id="SSF52540">
    <property type="entry name" value="P-loop containing nucleoside triphosphate hydrolases"/>
    <property type="match status" value="2"/>
</dbReference>
<dbReference type="InterPro" id="IPR043502">
    <property type="entry name" value="DNA/RNA_pol_sf"/>
</dbReference>
<feature type="compositionally biased region" description="Basic and acidic residues" evidence="34">
    <location>
        <begin position="2916"/>
        <end position="2939"/>
    </location>
</feature>
<evidence type="ECO:0000256" key="28">
    <source>
        <dbReference type="ARBA" id="ARBA00029405"/>
    </source>
</evidence>
<keyword evidence="17" id="KW-0645">Protease</keyword>
<feature type="region of interest" description="Disordered" evidence="34">
    <location>
        <begin position="2900"/>
        <end position="2972"/>
    </location>
</feature>
<evidence type="ECO:0000256" key="8">
    <source>
        <dbReference type="ARBA" id="ARBA00022484"/>
    </source>
</evidence>
<evidence type="ECO:0000256" key="34">
    <source>
        <dbReference type="SAM" id="MobiDB-lite"/>
    </source>
</evidence>
<evidence type="ECO:0000256" key="27">
    <source>
        <dbReference type="ARBA" id="ARBA00023280"/>
    </source>
</evidence>
<dbReference type="Gene3D" id="2.40.10.10">
    <property type="entry name" value="Trypsin-like serine proteases"/>
    <property type="match status" value="2"/>
</dbReference>
<keyword evidence="26" id="KW-0693">Viral RNA replication</keyword>